<dbReference type="EC" id="3.1.6.1" evidence="1"/>
<dbReference type="InterPro" id="IPR017850">
    <property type="entry name" value="Alkaline_phosphatase_core_sf"/>
</dbReference>
<protein>
    <submittedName>
        <fullName evidence="1">Arylsulfatase</fullName>
        <ecNumber evidence="1">3.1.6.1</ecNumber>
    </submittedName>
</protein>
<name>A0A090RVR6_9VIBR</name>
<comment type="caution">
    <text evidence="1">The sequence shown here is derived from an EMBL/GenBank/DDBJ whole genome shotgun (WGS) entry which is preliminary data.</text>
</comment>
<keyword evidence="2" id="KW-1185">Reference proteome</keyword>
<dbReference type="Gene3D" id="3.30.1120.10">
    <property type="match status" value="1"/>
</dbReference>
<sequence length="74" mass="8657">MLQGEYKIIRISVGMGGDNQWHMYNTKLDPAETNDVKAQYPALFKQMLASYKEYEKAMNIVPVDEQWNPFENVK</sequence>
<dbReference type="AlphaFoldDB" id="A0A090RVR6"/>
<dbReference type="STRING" id="990268.JCM19235_2096"/>
<dbReference type="Proteomes" id="UP000029228">
    <property type="component" value="Unassembled WGS sequence"/>
</dbReference>
<accession>A0A090RVR6</accession>
<gene>
    <name evidence="1" type="ORF">JCM19235_2096</name>
</gene>
<evidence type="ECO:0000313" key="2">
    <source>
        <dbReference type="Proteomes" id="UP000029228"/>
    </source>
</evidence>
<dbReference type="GO" id="GO:0004065">
    <property type="term" value="F:arylsulfatase activity"/>
    <property type="evidence" value="ECO:0007669"/>
    <property type="project" value="UniProtKB-EC"/>
</dbReference>
<proteinExistence type="predicted"/>
<organism evidence="1 2">
    <name type="scientific">Vibrio maritimus</name>
    <dbReference type="NCBI Taxonomy" id="990268"/>
    <lineage>
        <taxon>Bacteria</taxon>
        <taxon>Pseudomonadati</taxon>
        <taxon>Pseudomonadota</taxon>
        <taxon>Gammaproteobacteria</taxon>
        <taxon>Vibrionales</taxon>
        <taxon>Vibrionaceae</taxon>
        <taxon>Vibrio</taxon>
    </lineage>
</organism>
<dbReference type="SUPFAM" id="SSF53649">
    <property type="entry name" value="Alkaline phosphatase-like"/>
    <property type="match status" value="1"/>
</dbReference>
<keyword evidence="1" id="KW-0378">Hydrolase</keyword>
<evidence type="ECO:0000313" key="1">
    <source>
        <dbReference type="EMBL" id="GAL18673.1"/>
    </source>
</evidence>
<dbReference type="EMBL" id="BBMR01000003">
    <property type="protein sequence ID" value="GAL18673.1"/>
    <property type="molecule type" value="Genomic_DNA"/>
</dbReference>
<reference evidence="1 2" key="1">
    <citation type="submission" date="2014-09" db="EMBL/GenBank/DDBJ databases">
        <title>Vibrio maritimus JCM 19235. (C45) whole genome shotgun sequence.</title>
        <authorList>
            <person name="Sawabe T."/>
            <person name="Meirelles P."/>
            <person name="Nakanishi M."/>
            <person name="Sayaka M."/>
            <person name="Hattori M."/>
            <person name="Ohkuma M."/>
        </authorList>
    </citation>
    <scope>NUCLEOTIDE SEQUENCE [LARGE SCALE GENOMIC DNA]</scope>
    <source>
        <strain evidence="2">JCM19235</strain>
    </source>
</reference>